<name>A0AAN9T3V7_PSOTE</name>
<gene>
    <name evidence="1" type="ORF">VNO78_07793</name>
</gene>
<keyword evidence="2" id="KW-1185">Reference proteome</keyword>
<evidence type="ECO:0000313" key="1">
    <source>
        <dbReference type="EMBL" id="KAK7406173.1"/>
    </source>
</evidence>
<dbReference type="EMBL" id="JAYMYS010000002">
    <property type="protein sequence ID" value="KAK7406173.1"/>
    <property type="molecule type" value="Genomic_DNA"/>
</dbReference>
<organism evidence="1 2">
    <name type="scientific">Psophocarpus tetragonolobus</name>
    <name type="common">Winged bean</name>
    <name type="synonym">Dolichos tetragonolobus</name>
    <dbReference type="NCBI Taxonomy" id="3891"/>
    <lineage>
        <taxon>Eukaryota</taxon>
        <taxon>Viridiplantae</taxon>
        <taxon>Streptophyta</taxon>
        <taxon>Embryophyta</taxon>
        <taxon>Tracheophyta</taxon>
        <taxon>Spermatophyta</taxon>
        <taxon>Magnoliopsida</taxon>
        <taxon>eudicotyledons</taxon>
        <taxon>Gunneridae</taxon>
        <taxon>Pentapetalae</taxon>
        <taxon>rosids</taxon>
        <taxon>fabids</taxon>
        <taxon>Fabales</taxon>
        <taxon>Fabaceae</taxon>
        <taxon>Papilionoideae</taxon>
        <taxon>50 kb inversion clade</taxon>
        <taxon>NPAAA clade</taxon>
        <taxon>indigoferoid/millettioid clade</taxon>
        <taxon>Phaseoleae</taxon>
        <taxon>Psophocarpus</taxon>
    </lineage>
</organism>
<reference evidence="1 2" key="1">
    <citation type="submission" date="2024-01" db="EMBL/GenBank/DDBJ databases">
        <title>The genomes of 5 underutilized Papilionoideae crops provide insights into root nodulation and disease resistanc.</title>
        <authorList>
            <person name="Jiang F."/>
        </authorList>
    </citation>
    <scope>NUCLEOTIDE SEQUENCE [LARGE SCALE GENOMIC DNA]</scope>
    <source>
        <strain evidence="1">DUOXIRENSHENG_FW03</strain>
        <tissue evidence="1">Leaves</tissue>
    </source>
</reference>
<dbReference type="AlphaFoldDB" id="A0AAN9T3V7"/>
<comment type="caution">
    <text evidence="1">The sequence shown here is derived from an EMBL/GenBank/DDBJ whole genome shotgun (WGS) entry which is preliminary data.</text>
</comment>
<evidence type="ECO:0000313" key="2">
    <source>
        <dbReference type="Proteomes" id="UP001386955"/>
    </source>
</evidence>
<sequence>MELRFMVLHDKKEVPSAPGKVWRVKEHIESDGKAEKDKSELSFSVGLETIHDLERCYIGRLNIPEIIYEIQDRSKTEGITCLSLILMGGKHGVVKTSRGRSTGGTFKRD</sequence>
<proteinExistence type="predicted"/>
<protein>
    <submittedName>
        <fullName evidence="1">Uncharacterized protein</fullName>
    </submittedName>
</protein>
<dbReference type="Proteomes" id="UP001386955">
    <property type="component" value="Unassembled WGS sequence"/>
</dbReference>
<accession>A0AAN9T3V7</accession>